<organism evidence="2 3">
    <name type="scientific">Persicimonas caeni</name>
    <dbReference type="NCBI Taxonomy" id="2292766"/>
    <lineage>
        <taxon>Bacteria</taxon>
        <taxon>Deltaproteobacteria</taxon>
        <taxon>Bradymonadales</taxon>
        <taxon>Bradymonadaceae</taxon>
        <taxon>Persicimonas</taxon>
    </lineage>
</organism>
<dbReference type="InterPro" id="IPR037523">
    <property type="entry name" value="VOC_core"/>
</dbReference>
<protein>
    <submittedName>
        <fullName evidence="2">VOC family protein</fullName>
    </submittedName>
</protein>
<sequence>MQQITFLQVDDLTRTDDFYGNHLGLEMVLDQGACHIYRVGEDAFLGFCDHKDGPAPNGIIVTLVRDDVDAFCAQLEEAGVEIESGPKANERFQIYQAFVRDPDGYLIEIQRFDDPRWPQT</sequence>
<dbReference type="SUPFAM" id="SSF54593">
    <property type="entry name" value="Glyoxalase/Bleomycin resistance protein/Dihydroxybiphenyl dioxygenase"/>
    <property type="match status" value="1"/>
</dbReference>
<keyword evidence="3" id="KW-1185">Reference proteome</keyword>
<dbReference type="Proteomes" id="UP000315995">
    <property type="component" value="Chromosome"/>
</dbReference>
<evidence type="ECO:0000313" key="2">
    <source>
        <dbReference type="EMBL" id="QDG52137.1"/>
    </source>
</evidence>
<proteinExistence type="predicted"/>
<feature type="domain" description="VOC" evidence="1">
    <location>
        <begin position="1"/>
        <end position="112"/>
    </location>
</feature>
<dbReference type="OrthoDB" id="9812656at2"/>
<evidence type="ECO:0000259" key="1">
    <source>
        <dbReference type="PROSITE" id="PS51819"/>
    </source>
</evidence>
<dbReference type="Pfam" id="PF00903">
    <property type="entry name" value="Glyoxalase"/>
    <property type="match status" value="1"/>
</dbReference>
<evidence type="ECO:0000313" key="3">
    <source>
        <dbReference type="Proteomes" id="UP000315995"/>
    </source>
</evidence>
<name>A0A4Y6PVV8_PERCE</name>
<dbReference type="InterPro" id="IPR029068">
    <property type="entry name" value="Glyas_Bleomycin-R_OHBP_Dase"/>
</dbReference>
<dbReference type="Gene3D" id="3.10.180.10">
    <property type="entry name" value="2,3-Dihydroxybiphenyl 1,2-Dioxygenase, domain 1"/>
    <property type="match status" value="1"/>
</dbReference>
<dbReference type="CDD" id="cd06587">
    <property type="entry name" value="VOC"/>
    <property type="match status" value="1"/>
</dbReference>
<dbReference type="RefSeq" id="WP_141198612.1">
    <property type="nucleotide sequence ID" value="NZ_CP041186.1"/>
</dbReference>
<accession>A0A5B8YC91</accession>
<reference evidence="2 3" key="1">
    <citation type="submission" date="2019-06" db="EMBL/GenBank/DDBJ databases">
        <title>Persicimonas caeni gen. nov., sp. nov., a predatory bacterium isolated from solar saltern.</title>
        <authorList>
            <person name="Wang S."/>
        </authorList>
    </citation>
    <scope>NUCLEOTIDE SEQUENCE [LARGE SCALE GENOMIC DNA]</scope>
    <source>
        <strain evidence="2 3">YN101</strain>
    </source>
</reference>
<dbReference type="AlphaFoldDB" id="A0A4Y6PVV8"/>
<dbReference type="InterPro" id="IPR004360">
    <property type="entry name" value="Glyas_Fos-R_dOase_dom"/>
</dbReference>
<dbReference type="EMBL" id="CP041186">
    <property type="protein sequence ID" value="QDG52137.1"/>
    <property type="molecule type" value="Genomic_DNA"/>
</dbReference>
<dbReference type="PROSITE" id="PS51819">
    <property type="entry name" value="VOC"/>
    <property type="match status" value="1"/>
</dbReference>
<dbReference type="PANTHER" id="PTHR36503">
    <property type="entry name" value="BLR2520 PROTEIN"/>
    <property type="match status" value="1"/>
</dbReference>
<dbReference type="PANTHER" id="PTHR36503:SF3">
    <property type="entry name" value="BLR0126 PROTEIN"/>
    <property type="match status" value="1"/>
</dbReference>
<gene>
    <name evidence="2" type="ORF">FIV42_15715</name>
</gene>
<accession>A0A4Y6PVV8</accession>